<accession>A0A9X1T3P0</accession>
<evidence type="ECO:0000313" key="8">
    <source>
        <dbReference type="Proteomes" id="UP001139035"/>
    </source>
</evidence>
<dbReference type="InterPro" id="IPR003660">
    <property type="entry name" value="HAMP_dom"/>
</dbReference>
<dbReference type="EMBL" id="JAJUWU010000006">
    <property type="protein sequence ID" value="MCE7027851.1"/>
    <property type="molecule type" value="Genomic_DNA"/>
</dbReference>
<gene>
    <name evidence="7" type="ORF">LZD57_07595</name>
</gene>
<comment type="subcellular location">
    <subcellularLocation>
        <location evidence="1">Membrane</location>
    </subcellularLocation>
</comment>
<dbReference type="PANTHER" id="PTHR43531">
    <property type="entry name" value="PROTEIN ICFG"/>
    <property type="match status" value="1"/>
</dbReference>
<dbReference type="InterPro" id="IPR004090">
    <property type="entry name" value="Chemotax_Me-accpt_rcpt"/>
</dbReference>
<evidence type="ECO:0000256" key="1">
    <source>
        <dbReference type="ARBA" id="ARBA00004370"/>
    </source>
</evidence>
<dbReference type="PANTHER" id="PTHR43531:SF11">
    <property type="entry name" value="METHYL-ACCEPTING CHEMOTAXIS PROTEIN 3"/>
    <property type="match status" value="1"/>
</dbReference>
<name>A0A9X1T3P0_9HYPH</name>
<evidence type="ECO:0000256" key="4">
    <source>
        <dbReference type="PROSITE-ProRule" id="PRU00284"/>
    </source>
</evidence>
<proteinExistence type="inferred from homology"/>
<keyword evidence="2" id="KW-0145">Chemotaxis</keyword>
<keyword evidence="4" id="KW-0807">Transducer</keyword>
<dbReference type="SMART" id="SM00283">
    <property type="entry name" value="MA"/>
    <property type="match status" value="1"/>
</dbReference>
<feature type="domain" description="Methyl-accepting transducer" evidence="5">
    <location>
        <begin position="207"/>
        <end position="436"/>
    </location>
</feature>
<dbReference type="SUPFAM" id="SSF58104">
    <property type="entry name" value="Methyl-accepting chemotaxis protein (MCP) signaling domain"/>
    <property type="match status" value="1"/>
</dbReference>
<comment type="similarity">
    <text evidence="3">Belongs to the methyl-accepting chemotaxis (MCP) protein family.</text>
</comment>
<organism evidence="7 8">
    <name type="scientific">Jiella avicenniae</name>
    <dbReference type="NCBI Taxonomy" id="2907202"/>
    <lineage>
        <taxon>Bacteria</taxon>
        <taxon>Pseudomonadati</taxon>
        <taxon>Pseudomonadota</taxon>
        <taxon>Alphaproteobacteria</taxon>
        <taxon>Hyphomicrobiales</taxon>
        <taxon>Aurantimonadaceae</taxon>
        <taxon>Jiella</taxon>
    </lineage>
</organism>
<dbReference type="FunFam" id="1.10.287.950:FF:000001">
    <property type="entry name" value="Methyl-accepting chemotaxis sensory transducer"/>
    <property type="match status" value="1"/>
</dbReference>
<dbReference type="GO" id="GO:0004888">
    <property type="term" value="F:transmembrane signaling receptor activity"/>
    <property type="evidence" value="ECO:0007669"/>
    <property type="project" value="InterPro"/>
</dbReference>
<comment type="caution">
    <text evidence="7">The sequence shown here is derived from an EMBL/GenBank/DDBJ whole genome shotgun (WGS) entry which is preliminary data.</text>
</comment>
<reference evidence="7" key="1">
    <citation type="submission" date="2022-01" db="EMBL/GenBank/DDBJ databases">
        <title>Jiella avicenniae sp. nov., a novel endophytic bacterium isolated from bark of Avicennia marina.</title>
        <authorList>
            <person name="Tuo L."/>
        </authorList>
    </citation>
    <scope>NUCLEOTIDE SEQUENCE</scope>
    <source>
        <strain evidence="7">CBK1P-4</strain>
    </source>
</reference>
<dbReference type="InterPro" id="IPR035965">
    <property type="entry name" value="PAS-like_dom_sf"/>
</dbReference>
<feature type="domain" description="HAMP" evidence="6">
    <location>
        <begin position="159"/>
        <end position="202"/>
    </location>
</feature>
<keyword evidence="8" id="KW-1185">Reference proteome</keyword>
<evidence type="ECO:0000259" key="5">
    <source>
        <dbReference type="PROSITE" id="PS50111"/>
    </source>
</evidence>
<evidence type="ECO:0000256" key="2">
    <source>
        <dbReference type="ARBA" id="ARBA00022500"/>
    </source>
</evidence>
<dbReference type="Gene3D" id="1.10.287.950">
    <property type="entry name" value="Methyl-accepting chemotaxis protein"/>
    <property type="match status" value="1"/>
</dbReference>
<dbReference type="CDD" id="cd00130">
    <property type="entry name" value="PAS"/>
    <property type="match status" value="1"/>
</dbReference>
<dbReference type="GO" id="GO:0016020">
    <property type="term" value="C:membrane"/>
    <property type="evidence" value="ECO:0007669"/>
    <property type="project" value="UniProtKB-SubCell"/>
</dbReference>
<dbReference type="SUPFAM" id="SSF55785">
    <property type="entry name" value="PYP-like sensor domain (PAS domain)"/>
    <property type="match status" value="1"/>
</dbReference>
<evidence type="ECO:0000256" key="3">
    <source>
        <dbReference type="ARBA" id="ARBA00029447"/>
    </source>
</evidence>
<dbReference type="CDD" id="cd11386">
    <property type="entry name" value="MCP_signal"/>
    <property type="match status" value="1"/>
</dbReference>
<dbReference type="Proteomes" id="UP001139035">
    <property type="component" value="Unassembled WGS sequence"/>
</dbReference>
<evidence type="ECO:0000259" key="6">
    <source>
        <dbReference type="PROSITE" id="PS50885"/>
    </source>
</evidence>
<dbReference type="InterPro" id="IPR000014">
    <property type="entry name" value="PAS"/>
</dbReference>
<dbReference type="GO" id="GO:0006935">
    <property type="term" value="P:chemotaxis"/>
    <property type="evidence" value="ECO:0007669"/>
    <property type="project" value="UniProtKB-KW"/>
</dbReference>
<dbReference type="PROSITE" id="PS50111">
    <property type="entry name" value="CHEMOTAXIS_TRANSDUC_2"/>
    <property type="match status" value="1"/>
</dbReference>
<evidence type="ECO:0000313" key="7">
    <source>
        <dbReference type="EMBL" id="MCE7027851.1"/>
    </source>
</evidence>
<dbReference type="RefSeq" id="WP_233719012.1">
    <property type="nucleotide sequence ID" value="NZ_JAJUWU010000006.1"/>
</dbReference>
<dbReference type="Gene3D" id="3.30.450.20">
    <property type="entry name" value="PAS domain"/>
    <property type="match status" value="1"/>
</dbReference>
<dbReference type="PRINTS" id="PR00260">
    <property type="entry name" value="CHEMTRNSDUCR"/>
</dbReference>
<dbReference type="AlphaFoldDB" id="A0A9X1T3P0"/>
<sequence length="466" mass="49314">MLFDRFRPASSYGQQVADAVYRLSPDAYFVVENGVMTECNAATERMLKGTRSQLLGLTPDRIAPEKQPCGTPSAEKAAKIMEDVLRDGIARFEWEMKRLDGSTFPGFSTLIRAEVDGRPVLVTFLVDMSIMVEMREQQEKARLAEEAAAKKQSDAFALLASSLTKVADGDLSVRVGAAMPAGFERIGRDFDAAIGSLGTAISEVTDSVRSVAATSNEIAATSDDLSRRTEQQAATLEETVAALNEISRAVDATAQNANAAQKTAATAREKATRGGSVVASAIEAMNRIEGSSQQINQIISVIDEIAFQTNLLALNAGVEAARAGEAGKGFAVVAQEVRALAQRSAEAAKEIKNLISTSSEQVESGVELVTASGKSLEEIVAEVSSMSETINQIASAAGNQATSLRELSSAADAMDKATQQNAAIVEEATAAARSLASEADRLDSIVQKFEVDQRSAAESSHHRMAA</sequence>
<dbReference type="Pfam" id="PF00015">
    <property type="entry name" value="MCPsignal"/>
    <property type="match status" value="1"/>
</dbReference>
<protein>
    <submittedName>
        <fullName evidence="7">Methyl-accepting chemotaxis protein</fullName>
    </submittedName>
</protein>
<dbReference type="GO" id="GO:0007165">
    <property type="term" value="P:signal transduction"/>
    <property type="evidence" value="ECO:0007669"/>
    <property type="project" value="UniProtKB-KW"/>
</dbReference>
<dbReference type="InterPro" id="IPR004089">
    <property type="entry name" value="MCPsignal_dom"/>
</dbReference>
<dbReference type="Pfam" id="PF13426">
    <property type="entry name" value="PAS_9"/>
    <property type="match status" value="1"/>
</dbReference>
<dbReference type="InterPro" id="IPR051310">
    <property type="entry name" value="MCP_chemotaxis"/>
</dbReference>
<dbReference type="PROSITE" id="PS50885">
    <property type="entry name" value="HAMP"/>
    <property type="match status" value="1"/>
</dbReference>